<name>A0ABQ1HN82_9GAMM</name>
<protein>
    <recommendedName>
        <fullName evidence="5">C-type lysozyme inhibitor domain-containing protein</fullName>
    </recommendedName>
</protein>
<sequence length="294" mass="30280">MRPIVLLLSLTTLALAACSPAPEPAAEATSAAPAPVAEPVPVPEAPPTPDAPPGQGPRSFSCSGNEPFWSLELGMQGGVLTEPGNETLLVGELAATETGAWTFKGAPEDEPGAFTGAVLSPAQCFDTMADGPAMPFSAALRFADGREGSGCCRALYGLDLENAPSFDAAGKADDDWTRALPTLGPAVLRCAFDGGVVTEGASKAWPLNRGKAAVRLVDSGGDRFDCLVDLGSGDIETVKPVPATDVLPGEDQPRWLPPGENRPVLTCGRVERIETDGGLVTGWLHYTDGCPTGD</sequence>
<feature type="compositionally biased region" description="Pro residues" evidence="1">
    <location>
        <begin position="36"/>
        <end position="55"/>
    </location>
</feature>
<proteinExistence type="predicted"/>
<keyword evidence="4" id="KW-1185">Reference proteome</keyword>
<evidence type="ECO:0000256" key="2">
    <source>
        <dbReference type="SAM" id="SignalP"/>
    </source>
</evidence>
<dbReference type="EMBL" id="BMKC01000003">
    <property type="protein sequence ID" value="GGA84080.1"/>
    <property type="molecule type" value="Genomic_DNA"/>
</dbReference>
<dbReference type="RefSeq" id="WP_188664336.1">
    <property type="nucleotide sequence ID" value="NZ_BMKC01000003.1"/>
</dbReference>
<comment type="caution">
    <text evidence="3">The sequence shown here is derived from an EMBL/GenBank/DDBJ whole genome shotgun (WGS) entry which is preliminary data.</text>
</comment>
<reference evidence="4" key="1">
    <citation type="journal article" date="2019" name="Int. J. Syst. Evol. Microbiol.">
        <title>The Global Catalogue of Microorganisms (GCM) 10K type strain sequencing project: providing services to taxonomists for standard genome sequencing and annotation.</title>
        <authorList>
            <consortium name="The Broad Institute Genomics Platform"/>
            <consortium name="The Broad Institute Genome Sequencing Center for Infectious Disease"/>
            <person name="Wu L."/>
            <person name="Ma J."/>
        </authorList>
    </citation>
    <scope>NUCLEOTIDE SEQUENCE [LARGE SCALE GENOMIC DNA]</scope>
    <source>
        <strain evidence="4">CGMCC 1.15905</strain>
    </source>
</reference>
<dbReference type="Proteomes" id="UP000623419">
    <property type="component" value="Unassembled WGS sequence"/>
</dbReference>
<feature type="chain" id="PRO_5046415740" description="C-type lysozyme inhibitor domain-containing protein" evidence="2">
    <location>
        <begin position="17"/>
        <end position="294"/>
    </location>
</feature>
<organism evidence="3 4">
    <name type="scientific">Arenimonas soli</name>
    <dbReference type="NCBI Taxonomy" id="2269504"/>
    <lineage>
        <taxon>Bacteria</taxon>
        <taxon>Pseudomonadati</taxon>
        <taxon>Pseudomonadota</taxon>
        <taxon>Gammaproteobacteria</taxon>
        <taxon>Lysobacterales</taxon>
        <taxon>Lysobacteraceae</taxon>
        <taxon>Arenimonas</taxon>
    </lineage>
</organism>
<keyword evidence="2" id="KW-0732">Signal</keyword>
<evidence type="ECO:0008006" key="5">
    <source>
        <dbReference type="Google" id="ProtNLM"/>
    </source>
</evidence>
<dbReference type="PROSITE" id="PS51257">
    <property type="entry name" value="PROKAR_LIPOPROTEIN"/>
    <property type="match status" value="1"/>
</dbReference>
<feature type="signal peptide" evidence="2">
    <location>
        <begin position="1"/>
        <end position="16"/>
    </location>
</feature>
<evidence type="ECO:0000313" key="4">
    <source>
        <dbReference type="Proteomes" id="UP000623419"/>
    </source>
</evidence>
<feature type="compositionally biased region" description="Low complexity" evidence="1">
    <location>
        <begin position="25"/>
        <end position="35"/>
    </location>
</feature>
<feature type="region of interest" description="Disordered" evidence="1">
    <location>
        <begin position="25"/>
        <end position="62"/>
    </location>
</feature>
<accession>A0ABQ1HN82</accession>
<evidence type="ECO:0000313" key="3">
    <source>
        <dbReference type="EMBL" id="GGA84080.1"/>
    </source>
</evidence>
<evidence type="ECO:0000256" key="1">
    <source>
        <dbReference type="SAM" id="MobiDB-lite"/>
    </source>
</evidence>
<gene>
    <name evidence="3" type="ORF">GCM10011521_23070</name>
</gene>